<dbReference type="PANTHER" id="PTHR42648">
    <property type="entry name" value="TRANSPOSASE, PUTATIVE-RELATED"/>
    <property type="match status" value="1"/>
</dbReference>
<dbReference type="GO" id="GO:0006310">
    <property type="term" value="P:DNA recombination"/>
    <property type="evidence" value="ECO:0007669"/>
    <property type="project" value="UniProtKB-KW"/>
</dbReference>
<evidence type="ECO:0000256" key="2">
    <source>
        <dbReference type="ARBA" id="ARBA00022723"/>
    </source>
</evidence>
<dbReference type="SUPFAM" id="SSF53098">
    <property type="entry name" value="Ribonuclease H-like"/>
    <property type="match status" value="1"/>
</dbReference>
<evidence type="ECO:0000256" key="3">
    <source>
        <dbReference type="ARBA" id="ARBA00022759"/>
    </source>
</evidence>
<dbReference type="GO" id="GO:0003887">
    <property type="term" value="F:DNA-directed DNA polymerase activity"/>
    <property type="evidence" value="ECO:0007669"/>
    <property type="project" value="UniProtKB-KW"/>
</dbReference>
<dbReference type="InterPro" id="IPR036397">
    <property type="entry name" value="RNaseH_sf"/>
</dbReference>
<feature type="compositionally biased region" description="Basic and acidic residues" evidence="10">
    <location>
        <begin position="228"/>
        <end position="242"/>
    </location>
</feature>
<gene>
    <name evidence="13" type="primary">LOC106743808</name>
</gene>
<dbReference type="Pfam" id="PF25597">
    <property type="entry name" value="SH3_retrovirus"/>
    <property type="match status" value="1"/>
</dbReference>
<dbReference type="GeneID" id="106743808"/>
<feature type="compositionally biased region" description="Acidic residues" evidence="10">
    <location>
        <begin position="183"/>
        <end position="194"/>
    </location>
</feature>
<dbReference type="Proteomes" id="UP000515204">
    <property type="component" value="Unplaced"/>
</dbReference>
<keyword evidence="8" id="KW-0548">Nucleotidyltransferase</keyword>
<keyword evidence="4" id="KW-0378">Hydrolase</keyword>
<evidence type="ECO:0000256" key="7">
    <source>
        <dbReference type="ARBA" id="ARBA00022918"/>
    </source>
</evidence>
<dbReference type="InterPro" id="IPR012337">
    <property type="entry name" value="RNaseH-like_sf"/>
</dbReference>
<keyword evidence="6" id="KW-0229">DNA integration</keyword>
<dbReference type="GO" id="GO:0003676">
    <property type="term" value="F:nucleic acid binding"/>
    <property type="evidence" value="ECO:0007669"/>
    <property type="project" value="InterPro"/>
</dbReference>
<evidence type="ECO:0000256" key="8">
    <source>
        <dbReference type="ARBA" id="ARBA00022932"/>
    </source>
</evidence>
<dbReference type="InterPro" id="IPR039537">
    <property type="entry name" value="Retrotran_Ty1/copia-like"/>
</dbReference>
<keyword evidence="3" id="KW-0255">Endonuclease</keyword>
<sequence length="252" mass="29545">MTRAMMSDSKMPHDFWAEAVCTAVHIKNRIKSTVHGRTPFEVWNGRKPNVKYLRRFWYVAYLLDKEGKRKKFDSKTTKGIFVGYAANHTYRIFVPTTGRIKTDWDVKFDECRRGYGILNEEEKGNQMNCEKLIIGGLDAEDETNEIQQEEIEEDVEDGRTETGSTEYGDAETEEFDQKIQHENEDDPKEDENIEDVQVQPTNVRSRGRPKGTTKAIIEVRKRILEEERRQERENVRRLERIKGQQKANARRG</sequence>
<evidence type="ECO:0000313" key="13">
    <source>
        <dbReference type="RefSeq" id="XP_014473496.1"/>
    </source>
</evidence>
<keyword evidence="8" id="KW-0239">DNA-directed DNA polymerase</keyword>
<dbReference type="GO" id="GO:0004519">
    <property type="term" value="F:endonuclease activity"/>
    <property type="evidence" value="ECO:0007669"/>
    <property type="project" value="UniProtKB-KW"/>
</dbReference>
<keyword evidence="5" id="KW-0460">Magnesium</keyword>
<keyword evidence="9" id="KW-0233">DNA recombination</keyword>
<dbReference type="KEGG" id="dqu:106743808"/>
<dbReference type="InterPro" id="IPR057670">
    <property type="entry name" value="SH3_retrovirus"/>
</dbReference>
<feature type="compositionally biased region" description="Acidic residues" evidence="10">
    <location>
        <begin position="147"/>
        <end position="156"/>
    </location>
</feature>
<accession>A0A6P3X577</accession>
<evidence type="ECO:0000256" key="4">
    <source>
        <dbReference type="ARBA" id="ARBA00022801"/>
    </source>
</evidence>
<keyword evidence="1" id="KW-0540">Nuclease</keyword>
<evidence type="ECO:0000313" key="12">
    <source>
        <dbReference type="Proteomes" id="UP000515204"/>
    </source>
</evidence>
<keyword evidence="8" id="KW-0808">Transferase</keyword>
<reference evidence="13" key="1">
    <citation type="submission" date="2025-08" db="UniProtKB">
        <authorList>
            <consortium name="RefSeq"/>
        </authorList>
    </citation>
    <scope>IDENTIFICATION</scope>
</reference>
<evidence type="ECO:0000256" key="1">
    <source>
        <dbReference type="ARBA" id="ARBA00022722"/>
    </source>
</evidence>
<feature type="region of interest" description="Disordered" evidence="10">
    <location>
        <begin position="228"/>
        <end position="252"/>
    </location>
</feature>
<evidence type="ECO:0000259" key="11">
    <source>
        <dbReference type="Pfam" id="PF25597"/>
    </source>
</evidence>
<name>A0A6P3X577_DINQU</name>
<keyword evidence="12" id="KW-1185">Reference proteome</keyword>
<organism evidence="12 13">
    <name type="scientific">Dinoponera quadriceps</name>
    <name type="common">South American ant</name>
    <dbReference type="NCBI Taxonomy" id="609295"/>
    <lineage>
        <taxon>Eukaryota</taxon>
        <taxon>Metazoa</taxon>
        <taxon>Ecdysozoa</taxon>
        <taxon>Arthropoda</taxon>
        <taxon>Hexapoda</taxon>
        <taxon>Insecta</taxon>
        <taxon>Pterygota</taxon>
        <taxon>Neoptera</taxon>
        <taxon>Endopterygota</taxon>
        <taxon>Hymenoptera</taxon>
        <taxon>Apocrita</taxon>
        <taxon>Aculeata</taxon>
        <taxon>Formicoidea</taxon>
        <taxon>Formicidae</taxon>
        <taxon>Ponerinae</taxon>
        <taxon>Ponerini</taxon>
        <taxon>Dinoponera</taxon>
    </lineage>
</organism>
<keyword evidence="7" id="KW-0695">RNA-directed DNA polymerase</keyword>
<feature type="region of interest" description="Disordered" evidence="10">
    <location>
        <begin position="147"/>
        <end position="214"/>
    </location>
</feature>
<dbReference type="GO" id="GO:0003964">
    <property type="term" value="F:RNA-directed DNA polymerase activity"/>
    <property type="evidence" value="ECO:0007669"/>
    <property type="project" value="UniProtKB-KW"/>
</dbReference>
<evidence type="ECO:0000256" key="6">
    <source>
        <dbReference type="ARBA" id="ARBA00022908"/>
    </source>
</evidence>
<dbReference type="AlphaFoldDB" id="A0A6P3X577"/>
<dbReference type="RefSeq" id="XP_014473496.1">
    <property type="nucleotide sequence ID" value="XM_014618010.1"/>
</dbReference>
<feature type="domain" description="Retroviral polymerase SH3-like" evidence="11">
    <location>
        <begin position="60"/>
        <end position="111"/>
    </location>
</feature>
<dbReference type="GO" id="GO:0046872">
    <property type="term" value="F:metal ion binding"/>
    <property type="evidence" value="ECO:0007669"/>
    <property type="project" value="UniProtKB-KW"/>
</dbReference>
<proteinExistence type="predicted"/>
<evidence type="ECO:0000256" key="9">
    <source>
        <dbReference type="ARBA" id="ARBA00023172"/>
    </source>
</evidence>
<evidence type="ECO:0000256" key="5">
    <source>
        <dbReference type="ARBA" id="ARBA00022842"/>
    </source>
</evidence>
<evidence type="ECO:0000256" key="10">
    <source>
        <dbReference type="SAM" id="MobiDB-lite"/>
    </source>
</evidence>
<dbReference type="Gene3D" id="3.30.420.10">
    <property type="entry name" value="Ribonuclease H-like superfamily/Ribonuclease H"/>
    <property type="match status" value="1"/>
</dbReference>
<dbReference type="OrthoDB" id="7555373at2759"/>
<dbReference type="GO" id="GO:0016787">
    <property type="term" value="F:hydrolase activity"/>
    <property type="evidence" value="ECO:0007669"/>
    <property type="project" value="UniProtKB-KW"/>
</dbReference>
<dbReference type="GO" id="GO:0015074">
    <property type="term" value="P:DNA integration"/>
    <property type="evidence" value="ECO:0007669"/>
    <property type="project" value="UniProtKB-KW"/>
</dbReference>
<protein>
    <submittedName>
        <fullName evidence="13">Protein Aatf-like</fullName>
    </submittedName>
</protein>
<keyword evidence="2" id="KW-0479">Metal-binding</keyword>
<dbReference type="PANTHER" id="PTHR42648:SF11">
    <property type="entry name" value="TRANSPOSON TY4-P GAG-POL POLYPROTEIN"/>
    <property type="match status" value="1"/>
</dbReference>